<dbReference type="Proteomes" id="UP001345963">
    <property type="component" value="Unassembled WGS sequence"/>
</dbReference>
<organism evidence="3 4">
    <name type="scientific">Ataeniobius toweri</name>
    <dbReference type="NCBI Taxonomy" id="208326"/>
    <lineage>
        <taxon>Eukaryota</taxon>
        <taxon>Metazoa</taxon>
        <taxon>Chordata</taxon>
        <taxon>Craniata</taxon>
        <taxon>Vertebrata</taxon>
        <taxon>Euteleostomi</taxon>
        <taxon>Actinopterygii</taxon>
        <taxon>Neopterygii</taxon>
        <taxon>Teleostei</taxon>
        <taxon>Neoteleostei</taxon>
        <taxon>Acanthomorphata</taxon>
        <taxon>Ovalentaria</taxon>
        <taxon>Atherinomorphae</taxon>
        <taxon>Cyprinodontiformes</taxon>
        <taxon>Goodeidae</taxon>
        <taxon>Ataeniobius</taxon>
    </lineage>
</organism>
<reference evidence="3 4" key="1">
    <citation type="submission" date="2021-07" db="EMBL/GenBank/DDBJ databases">
        <authorList>
            <person name="Palmer J.M."/>
        </authorList>
    </citation>
    <scope>NUCLEOTIDE SEQUENCE [LARGE SCALE GENOMIC DNA]</scope>
    <source>
        <strain evidence="3 4">AT_MEX2019</strain>
        <tissue evidence="3">Muscle</tissue>
    </source>
</reference>
<evidence type="ECO:0000256" key="1">
    <source>
        <dbReference type="SAM" id="Coils"/>
    </source>
</evidence>
<feature type="coiled-coil region" evidence="1">
    <location>
        <begin position="28"/>
        <end position="76"/>
    </location>
</feature>
<evidence type="ECO:0000256" key="2">
    <source>
        <dbReference type="SAM" id="MobiDB-lite"/>
    </source>
</evidence>
<feature type="compositionally biased region" description="Basic and acidic residues" evidence="2">
    <location>
        <begin position="1"/>
        <end position="14"/>
    </location>
</feature>
<gene>
    <name evidence="3" type="ORF">ATANTOWER_023208</name>
</gene>
<proteinExistence type="predicted"/>
<name>A0ABU7CJ21_9TELE</name>
<keyword evidence="4" id="KW-1185">Reference proteome</keyword>
<evidence type="ECO:0000313" key="4">
    <source>
        <dbReference type="Proteomes" id="UP001345963"/>
    </source>
</evidence>
<evidence type="ECO:0000313" key="3">
    <source>
        <dbReference type="EMBL" id="MED6262642.1"/>
    </source>
</evidence>
<protein>
    <submittedName>
        <fullName evidence="3">Uncharacterized protein</fullName>
    </submittedName>
</protein>
<sequence>MLEVQLDRLKDKSDPGGTGETTPVADRLEKLQEKAGALANTTQKMTEALEGKADSLQKLQDEIFQKSATLEGLDAKLKNILTVLRNRAEELRTCQG</sequence>
<feature type="region of interest" description="Disordered" evidence="2">
    <location>
        <begin position="1"/>
        <end position="24"/>
    </location>
</feature>
<keyword evidence="1" id="KW-0175">Coiled coil</keyword>
<dbReference type="EMBL" id="JAHUTI010093650">
    <property type="protein sequence ID" value="MED6262642.1"/>
    <property type="molecule type" value="Genomic_DNA"/>
</dbReference>
<comment type="caution">
    <text evidence="3">The sequence shown here is derived from an EMBL/GenBank/DDBJ whole genome shotgun (WGS) entry which is preliminary data.</text>
</comment>
<accession>A0ABU7CJ21</accession>